<dbReference type="HOGENOM" id="CLU_1030602_0_0_1"/>
<dbReference type="GeneID" id="27343830"/>
<accession>A0A0D2AU52</accession>
<proteinExistence type="predicted"/>
<dbReference type="VEuPathDB" id="FungiDB:PV07_04636"/>
<organism evidence="1 2">
    <name type="scientific">Cladophialophora immunda</name>
    <dbReference type="NCBI Taxonomy" id="569365"/>
    <lineage>
        <taxon>Eukaryota</taxon>
        <taxon>Fungi</taxon>
        <taxon>Dikarya</taxon>
        <taxon>Ascomycota</taxon>
        <taxon>Pezizomycotina</taxon>
        <taxon>Eurotiomycetes</taxon>
        <taxon>Chaetothyriomycetidae</taxon>
        <taxon>Chaetothyriales</taxon>
        <taxon>Herpotrichiellaceae</taxon>
        <taxon>Cladophialophora</taxon>
    </lineage>
</organism>
<evidence type="ECO:0000313" key="2">
    <source>
        <dbReference type="Proteomes" id="UP000054466"/>
    </source>
</evidence>
<dbReference type="Proteomes" id="UP000054466">
    <property type="component" value="Unassembled WGS sequence"/>
</dbReference>
<dbReference type="STRING" id="569365.A0A0D2AU52"/>
<dbReference type="AlphaFoldDB" id="A0A0D2AU52"/>
<dbReference type="RefSeq" id="XP_016248978.1">
    <property type="nucleotide sequence ID" value="XM_016391459.1"/>
</dbReference>
<evidence type="ECO:0000313" key="1">
    <source>
        <dbReference type="EMBL" id="KIW28762.1"/>
    </source>
</evidence>
<reference evidence="1 2" key="1">
    <citation type="submission" date="2015-01" db="EMBL/GenBank/DDBJ databases">
        <title>The Genome Sequence of Cladophialophora immunda CBS83496.</title>
        <authorList>
            <consortium name="The Broad Institute Genomics Platform"/>
            <person name="Cuomo C."/>
            <person name="de Hoog S."/>
            <person name="Gorbushina A."/>
            <person name="Stielow B."/>
            <person name="Teixiera M."/>
            <person name="Abouelleil A."/>
            <person name="Chapman S.B."/>
            <person name="Priest M."/>
            <person name="Young S.K."/>
            <person name="Wortman J."/>
            <person name="Nusbaum C."/>
            <person name="Birren B."/>
        </authorList>
    </citation>
    <scope>NUCLEOTIDE SEQUENCE [LARGE SCALE GENOMIC DNA]</scope>
    <source>
        <strain evidence="1 2">CBS 83496</strain>
    </source>
</reference>
<dbReference type="EMBL" id="KN847042">
    <property type="protein sequence ID" value="KIW28762.1"/>
    <property type="molecule type" value="Genomic_DNA"/>
</dbReference>
<name>A0A0D2AU52_9EURO</name>
<gene>
    <name evidence="1" type="ORF">PV07_04636</name>
</gene>
<dbReference type="OrthoDB" id="2363873at2759"/>
<protein>
    <submittedName>
        <fullName evidence="1">Uncharacterized protein</fullName>
    </submittedName>
</protein>
<keyword evidence="2" id="KW-1185">Reference proteome</keyword>
<sequence length="270" mass="29373">MTGVSFEGTTSETELTLCEPPVNWQDPSTSLILFAPGAGFPRQLYSILLTSFVAKSGYTVVVFEQPGYAEFETFPNNTTEVGQVNVTGGNGLDVLVQDAIRRRQLQPRTVLPPCSATAKGALSRRHLSSLNRIVCSEESTGAFYGAPLLADASIKQAFAIFSSSIHNFSVSPSWPVIWSHLEGDQWQIQLNNSEHATYGDFPFLADLWGIREKTHGLVDELVGAIPGQEAIDVIGNLTKAFVFGKEPVGNVVANAKEDEKVWRVQNVTVS</sequence>